<reference evidence="2" key="1">
    <citation type="submission" date="2015-03" db="EMBL/GenBank/DDBJ databases">
        <authorList>
            <consortium name="Pathogen Informatics"/>
            <person name="Murphy D."/>
        </authorList>
    </citation>
    <scope>NUCLEOTIDE SEQUENCE</scope>
    <source>
        <strain evidence="2">N09902308</strain>
    </source>
</reference>
<reference evidence="3 4" key="2">
    <citation type="submission" date="2015-03" db="EMBL/GenBank/DDBJ databases">
        <authorList>
            <consortium name="Pathogen Informatics"/>
        </authorList>
    </citation>
    <scope>NUCLEOTIDE SEQUENCE [LARGE SCALE GENOMIC DNA]</scope>
    <source>
        <strain evidence="1 4">C09601061</strain>
        <strain evidence="3">N09902308</strain>
    </source>
</reference>
<organism evidence="1 4">
    <name type="scientific">Mycobacterium tuberculosis</name>
    <dbReference type="NCBI Taxonomy" id="1773"/>
    <lineage>
        <taxon>Bacteria</taxon>
        <taxon>Bacillati</taxon>
        <taxon>Actinomycetota</taxon>
        <taxon>Actinomycetes</taxon>
        <taxon>Mycobacteriales</taxon>
        <taxon>Mycobacteriaceae</taxon>
        <taxon>Mycobacterium</taxon>
        <taxon>Mycobacterium tuberculosis complex</taxon>
    </lineage>
</organism>
<evidence type="ECO:0000313" key="4">
    <source>
        <dbReference type="Proteomes" id="UP000046680"/>
    </source>
</evidence>
<accession>A0A654U3G1</accession>
<name>A0A654U3G1_MYCTX</name>
<gene>
    <name evidence="1" type="ORF">ERS007657_02660</name>
    <name evidence="2" type="ORF">ERS007739_01867</name>
</gene>
<dbReference type="EMBL" id="CSBK01000780">
    <property type="protein sequence ID" value="COX90352.1"/>
    <property type="molecule type" value="Genomic_DNA"/>
</dbReference>
<evidence type="ECO:0000313" key="3">
    <source>
        <dbReference type="Proteomes" id="UP000039021"/>
    </source>
</evidence>
<proteinExistence type="predicted"/>
<dbReference type="Proteomes" id="UP000046680">
    <property type="component" value="Unassembled WGS sequence"/>
</dbReference>
<dbReference type="Proteomes" id="UP000039021">
    <property type="component" value="Unassembled WGS sequence"/>
</dbReference>
<protein>
    <submittedName>
        <fullName evidence="1">Uncharacterized protein</fullName>
    </submittedName>
</protein>
<sequence>MSSGSWARPAAEPISPLGIKMLPGMCAMSNSAGSRTSTKRKFWSDCCLVRNSSQLITSSGSTDCVDAQLTLSSTNSVIVGASPQMAQSGFFAIRI</sequence>
<evidence type="ECO:0000313" key="1">
    <source>
        <dbReference type="EMBL" id="CFR88202.1"/>
    </source>
</evidence>
<evidence type="ECO:0000313" key="2">
    <source>
        <dbReference type="EMBL" id="COX90352.1"/>
    </source>
</evidence>
<dbReference type="AlphaFoldDB" id="A0A654U3G1"/>
<dbReference type="EMBL" id="CGCX01001073">
    <property type="protein sequence ID" value="CFR88202.1"/>
    <property type="molecule type" value="Genomic_DNA"/>
</dbReference>